<evidence type="ECO:0000313" key="3">
    <source>
        <dbReference type="Proteomes" id="UP000483379"/>
    </source>
</evidence>
<dbReference type="AlphaFoldDB" id="A0A6M0JZE9"/>
<name>A0A6M0JZE9_9GAMM</name>
<sequence length="292" mass="31793">MTPESLVAQTETLFSFPDAAYRVQELIEAPSTRAQDLAEVILCDAALTARLLRLVNSPVFAPASPVTKVAQAVNLLGTRALRDLVFATCAIETFAGLPEDGLNMEHFWRYSVTSGIAARTLASERGLPASEHLFLIGLVHGLGKLILLSQCPTQVREVMQRLGKTATIEETAAAEEQVLGFNYAELGATLLKAWRFPDSIWVPVQYHLQPGRAPTHRLETETLWASVSVASDMLAADLAKGDEPGSVQIPEPERIAKPLRLPAESIARLPLEIELEILEMLEILIPGCSLIP</sequence>
<reference evidence="2 3" key="1">
    <citation type="submission" date="2020-02" db="EMBL/GenBank/DDBJ databases">
        <title>Genome sequences of Thiorhodococcus mannitoliphagus and Thiorhodococcus minor, purple sulfur photosynthetic bacteria in the gammaproteobacterial family, Chromatiaceae.</title>
        <authorList>
            <person name="Aviles F.A."/>
            <person name="Meyer T.E."/>
            <person name="Kyndt J.A."/>
        </authorList>
    </citation>
    <scope>NUCLEOTIDE SEQUENCE [LARGE SCALE GENOMIC DNA]</scope>
    <source>
        <strain evidence="2 3">DSM 11518</strain>
    </source>
</reference>
<accession>A0A6M0JZE9</accession>
<dbReference type="PROSITE" id="PS51833">
    <property type="entry name" value="HDOD"/>
    <property type="match status" value="1"/>
</dbReference>
<feature type="domain" description="HDOD" evidence="1">
    <location>
        <begin position="13"/>
        <end position="210"/>
    </location>
</feature>
<protein>
    <submittedName>
        <fullName evidence="2">HDOD domain-containing protein</fullName>
    </submittedName>
</protein>
<organism evidence="2 3">
    <name type="scientific">Thiorhodococcus minor</name>
    <dbReference type="NCBI Taxonomy" id="57489"/>
    <lineage>
        <taxon>Bacteria</taxon>
        <taxon>Pseudomonadati</taxon>
        <taxon>Pseudomonadota</taxon>
        <taxon>Gammaproteobacteria</taxon>
        <taxon>Chromatiales</taxon>
        <taxon>Chromatiaceae</taxon>
        <taxon>Thiorhodococcus</taxon>
    </lineage>
</organism>
<dbReference type="InterPro" id="IPR052340">
    <property type="entry name" value="RNase_Y/CdgJ"/>
</dbReference>
<dbReference type="Gene3D" id="1.10.3210.10">
    <property type="entry name" value="Hypothetical protein af1432"/>
    <property type="match status" value="1"/>
</dbReference>
<dbReference type="EMBL" id="JAAIJQ010000016">
    <property type="protein sequence ID" value="NEV61727.1"/>
    <property type="molecule type" value="Genomic_DNA"/>
</dbReference>
<dbReference type="PANTHER" id="PTHR33525:SF3">
    <property type="entry name" value="RIBONUCLEASE Y"/>
    <property type="match status" value="1"/>
</dbReference>
<keyword evidence="3" id="KW-1185">Reference proteome</keyword>
<evidence type="ECO:0000313" key="2">
    <source>
        <dbReference type="EMBL" id="NEV61727.1"/>
    </source>
</evidence>
<dbReference type="SUPFAM" id="SSF109604">
    <property type="entry name" value="HD-domain/PDEase-like"/>
    <property type="match status" value="1"/>
</dbReference>
<dbReference type="RefSeq" id="WP_164452202.1">
    <property type="nucleotide sequence ID" value="NZ_JAAIJQ010000016.1"/>
</dbReference>
<comment type="caution">
    <text evidence="2">The sequence shown here is derived from an EMBL/GenBank/DDBJ whole genome shotgun (WGS) entry which is preliminary data.</text>
</comment>
<dbReference type="Proteomes" id="UP000483379">
    <property type="component" value="Unassembled WGS sequence"/>
</dbReference>
<evidence type="ECO:0000259" key="1">
    <source>
        <dbReference type="PROSITE" id="PS51833"/>
    </source>
</evidence>
<dbReference type="Pfam" id="PF08668">
    <property type="entry name" value="HDOD"/>
    <property type="match status" value="1"/>
</dbReference>
<dbReference type="InterPro" id="IPR013976">
    <property type="entry name" value="HDOD"/>
</dbReference>
<proteinExistence type="predicted"/>
<dbReference type="PANTHER" id="PTHR33525">
    <property type="match status" value="1"/>
</dbReference>
<gene>
    <name evidence="2" type="ORF">G3446_07455</name>
</gene>